<protein>
    <submittedName>
        <fullName evidence="1">Twitching motility protein PilT</fullName>
    </submittedName>
</protein>
<evidence type="ECO:0000313" key="1">
    <source>
        <dbReference type="EMBL" id="RUR72719.1"/>
    </source>
</evidence>
<dbReference type="RefSeq" id="WP_016878814.1">
    <property type="nucleotide sequence ID" value="NZ_AJLN01000066.1"/>
</dbReference>
<accession>A0A433MX91</accession>
<dbReference type="SUPFAM" id="SSF89447">
    <property type="entry name" value="AbrB/MazE/MraZ-like"/>
    <property type="match status" value="1"/>
</dbReference>
<evidence type="ECO:0000313" key="2">
    <source>
        <dbReference type="Proteomes" id="UP000268857"/>
    </source>
</evidence>
<dbReference type="Proteomes" id="UP000268857">
    <property type="component" value="Unassembled WGS sequence"/>
</dbReference>
<gene>
    <name evidence="1" type="ORF">PCC6912_60940</name>
</gene>
<reference evidence="1 2" key="1">
    <citation type="journal article" date="2019" name="Genome Biol. Evol.">
        <title>Day and night: Metabolic profiles and evolutionary relationships of six axenic non-marine cyanobacteria.</title>
        <authorList>
            <person name="Will S.E."/>
            <person name="Henke P."/>
            <person name="Boedeker C."/>
            <person name="Huang S."/>
            <person name="Brinkmann H."/>
            <person name="Rohde M."/>
            <person name="Jarek M."/>
            <person name="Friedl T."/>
            <person name="Seufert S."/>
            <person name="Schumacher M."/>
            <person name="Overmann J."/>
            <person name="Neumann-Schaal M."/>
            <person name="Petersen J."/>
        </authorList>
    </citation>
    <scope>NUCLEOTIDE SEQUENCE [LARGE SCALE GENOMIC DNA]</scope>
    <source>
        <strain evidence="1 2">PCC 6912</strain>
    </source>
</reference>
<dbReference type="STRING" id="211165.GCA_000317285_02251"/>
<dbReference type="AlphaFoldDB" id="A0A433MX91"/>
<proteinExistence type="predicted"/>
<dbReference type="EMBL" id="RSCJ01000043">
    <property type="protein sequence ID" value="RUR72719.1"/>
    <property type="molecule type" value="Genomic_DNA"/>
</dbReference>
<dbReference type="InterPro" id="IPR037914">
    <property type="entry name" value="SpoVT-AbrB_sf"/>
</dbReference>
<dbReference type="PANTHER" id="PTHR37550:SF1">
    <property type="entry name" value="SSL1300 PROTEIN"/>
    <property type="match status" value="1"/>
</dbReference>
<dbReference type="PANTHER" id="PTHR37550">
    <property type="entry name" value="ANTITOXIN VAPB1"/>
    <property type="match status" value="1"/>
</dbReference>
<keyword evidence="2" id="KW-1185">Reference proteome</keyword>
<dbReference type="OrthoDB" id="573584at2"/>
<name>A0A433MX91_CHLFR</name>
<organism evidence="1 2">
    <name type="scientific">Chlorogloeopsis fritschii PCC 6912</name>
    <dbReference type="NCBI Taxonomy" id="211165"/>
    <lineage>
        <taxon>Bacteria</taxon>
        <taxon>Bacillati</taxon>
        <taxon>Cyanobacteriota</taxon>
        <taxon>Cyanophyceae</taxon>
        <taxon>Nostocales</taxon>
        <taxon>Chlorogloeopsidaceae</taxon>
        <taxon>Chlorogloeopsis</taxon>
    </lineage>
</organism>
<comment type="caution">
    <text evidence="1">The sequence shown here is derived from an EMBL/GenBank/DDBJ whole genome shotgun (WGS) entry which is preliminary data.</text>
</comment>
<sequence length="71" mass="8157">MSTEYHVKLIQQGNIQTLPIPQELTLSTSEVIIRKEDGKLIIEPYKKKSLLETLSNLEPLDEEFPDVDHPI</sequence>
<dbReference type="InterPro" id="IPR051734">
    <property type="entry name" value="VapB_TA_antitoxins"/>
</dbReference>